<evidence type="ECO:0000259" key="3">
    <source>
        <dbReference type="PROSITE" id="PS50024"/>
    </source>
</evidence>
<evidence type="ECO:0000313" key="4">
    <source>
        <dbReference type="EMBL" id="KAK9391085.1"/>
    </source>
</evidence>
<evidence type="ECO:0000256" key="1">
    <source>
        <dbReference type="SAM" id="MobiDB-lite"/>
    </source>
</evidence>
<dbReference type="InterPro" id="IPR000082">
    <property type="entry name" value="SEA_dom"/>
</dbReference>
<protein>
    <submittedName>
        <fullName evidence="4">Mucin-1</fullName>
    </submittedName>
</protein>
<keyword evidence="2" id="KW-0812">Transmembrane</keyword>
<name>A0AAW1ALY7_CROAD</name>
<proteinExistence type="predicted"/>
<feature type="domain" description="SEA" evidence="3">
    <location>
        <begin position="1"/>
        <end position="79"/>
    </location>
</feature>
<keyword evidence="2" id="KW-0472">Membrane</keyword>
<dbReference type="AlphaFoldDB" id="A0AAW1ALY7"/>
<feature type="transmembrane region" description="Helical" evidence="2">
    <location>
        <begin position="84"/>
        <end position="110"/>
    </location>
</feature>
<evidence type="ECO:0000256" key="2">
    <source>
        <dbReference type="SAM" id="Phobius"/>
    </source>
</evidence>
<dbReference type="PANTHER" id="PTHR10006:SF19">
    <property type="entry name" value="MUCIN-1"/>
    <property type="match status" value="1"/>
</dbReference>
<sequence length="224" mass="24430">MYNNLYNCSTCQFGYIGYTIISFSEGSVAVESQLIFRGSNIKSESEVEKILSSANTNSTGGLQLSQVKVSSTKPTVATETVPGWGIALLVLVCILVFALLLALLWLLVFYCRRKHRGSMELLSGRDSYHPMNEYPTYQTHGRYAAPNQKQNPYGEVSAGHSPEHQPVNSPPGEFCRLCSWGLGGGCLGAMPSAPRDTGRRVHSHPRGKAQEQLGWTFGKAGGKI</sequence>
<dbReference type="EMBL" id="JAOTOJ010000019">
    <property type="protein sequence ID" value="KAK9391085.1"/>
    <property type="molecule type" value="Genomic_DNA"/>
</dbReference>
<feature type="region of interest" description="Disordered" evidence="1">
    <location>
        <begin position="145"/>
        <end position="168"/>
    </location>
</feature>
<organism evidence="4 5">
    <name type="scientific">Crotalus adamanteus</name>
    <name type="common">Eastern diamondback rattlesnake</name>
    <dbReference type="NCBI Taxonomy" id="8729"/>
    <lineage>
        <taxon>Eukaryota</taxon>
        <taxon>Metazoa</taxon>
        <taxon>Chordata</taxon>
        <taxon>Craniata</taxon>
        <taxon>Vertebrata</taxon>
        <taxon>Euteleostomi</taxon>
        <taxon>Lepidosauria</taxon>
        <taxon>Squamata</taxon>
        <taxon>Bifurcata</taxon>
        <taxon>Unidentata</taxon>
        <taxon>Episquamata</taxon>
        <taxon>Toxicofera</taxon>
        <taxon>Serpentes</taxon>
        <taxon>Colubroidea</taxon>
        <taxon>Viperidae</taxon>
        <taxon>Crotalinae</taxon>
        <taxon>Crotalus</taxon>
    </lineage>
</organism>
<dbReference type="PANTHER" id="PTHR10006">
    <property type="entry name" value="MUCIN-1-RELATED"/>
    <property type="match status" value="1"/>
</dbReference>
<reference evidence="4 5" key="1">
    <citation type="journal article" date="2024" name="Proc. Natl. Acad. Sci. U.S.A.">
        <title>The genetic regulatory architecture and epigenomic basis for age-related changes in rattlesnake venom.</title>
        <authorList>
            <person name="Hogan M.P."/>
            <person name="Holding M.L."/>
            <person name="Nystrom G.S."/>
            <person name="Colston T.J."/>
            <person name="Bartlett D.A."/>
            <person name="Mason A.J."/>
            <person name="Ellsworth S.A."/>
            <person name="Rautsaw R.M."/>
            <person name="Lawrence K.C."/>
            <person name="Strickland J.L."/>
            <person name="He B."/>
            <person name="Fraser P."/>
            <person name="Margres M.J."/>
            <person name="Gilbert D.M."/>
            <person name="Gibbs H.L."/>
            <person name="Parkinson C.L."/>
            <person name="Rokyta D.R."/>
        </authorList>
    </citation>
    <scope>NUCLEOTIDE SEQUENCE [LARGE SCALE GENOMIC DNA]</scope>
    <source>
        <strain evidence="4">DRR0105</strain>
    </source>
</reference>
<evidence type="ECO:0000313" key="5">
    <source>
        <dbReference type="Proteomes" id="UP001474421"/>
    </source>
</evidence>
<dbReference type="Proteomes" id="UP001474421">
    <property type="component" value="Unassembled WGS sequence"/>
</dbReference>
<accession>A0AAW1ALY7</accession>
<dbReference type="PROSITE" id="PS50024">
    <property type="entry name" value="SEA"/>
    <property type="match status" value="1"/>
</dbReference>
<keyword evidence="2" id="KW-1133">Transmembrane helix</keyword>
<keyword evidence="5" id="KW-1185">Reference proteome</keyword>
<comment type="caution">
    <text evidence="4">The sequence shown here is derived from an EMBL/GenBank/DDBJ whole genome shotgun (WGS) entry which is preliminary data.</text>
</comment>
<gene>
    <name evidence="4" type="ORF">NXF25_018415</name>
</gene>